<feature type="region of interest" description="Disordered" evidence="1">
    <location>
        <begin position="303"/>
        <end position="355"/>
    </location>
</feature>
<dbReference type="AlphaFoldDB" id="A0AAD7A4X5"/>
<dbReference type="Proteomes" id="UP001218218">
    <property type="component" value="Unassembled WGS sequence"/>
</dbReference>
<comment type="caution">
    <text evidence="2">The sequence shown here is derived from an EMBL/GenBank/DDBJ whole genome shotgun (WGS) entry which is preliminary data.</text>
</comment>
<evidence type="ECO:0008006" key="4">
    <source>
        <dbReference type="Google" id="ProtNLM"/>
    </source>
</evidence>
<gene>
    <name evidence="2" type="ORF">DFH08DRAFT_1079045</name>
</gene>
<feature type="region of interest" description="Disordered" evidence="1">
    <location>
        <begin position="241"/>
        <end position="279"/>
    </location>
</feature>
<proteinExistence type="predicted"/>
<keyword evidence="3" id="KW-1185">Reference proteome</keyword>
<name>A0AAD7A4X5_9AGAR</name>
<evidence type="ECO:0000313" key="2">
    <source>
        <dbReference type="EMBL" id="KAJ7349624.1"/>
    </source>
</evidence>
<protein>
    <recommendedName>
        <fullName evidence="4">BTB domain-containing protein</fullName>
    </recommendedName>
</protein>
<evidence type="ECO:0000313" key="3">
    <source>
        <dbReference type="Proteomes" id="UP001218218"/>
    </source>
</evidence>
<evidence type="ECO:0000256" key="1">
    <source>
        <dbReference type="SAM" id="MobiDB-lite"/>
    </source>
</evidence>
<dbReference type="EMBL" id="JARIHO010000015">
    <property type="protein sequence ID" value="KAJ7349624.1"/>
    <property type="molecule type" value="Genomic_DNA"/>
</dbReference>
<reference evidence="2" key="1">
    <citation type="submission" date="2023-03" db="EMBL/GenBank/DDBJ databases">
        <title>Massive genome expansion in bonnet fungi (Mycena s.s.) driven by repeated elements and novel gene families across ecological guilds.</title>
        <authorList>
            <consortium name="Lawrence Berkeley National Laboratory"/>
            <person name="Harder C.B."/>
            <person name="Miyauchi S."/>
            <person name="Viragh M."/>
            <person name="Kuo A."/>
            <person name="Thoen E."/>
            <person name="Andreopoulos B."/>
            <person name="Lu D."/>
            <person name="Skrede I."/>
            <person name="Drula E."/>
            <person name="Henrissat B."/>
            <person name="Morin E."/>
            <person name="Kohler A."/>
            <person name="Barry K."/>
            <person name="LaButti K."/>
            <person name="Morin E."/>
            <person name="Salamov A."/>
            <person name="Lipzen A."/>
            <person name="Mereny Z."/>
            <person name="Hegedus B."/>
            <person name="Baldrian P."/>
            <person name="Stursova M."/>
            <person name="Weitz H."/>
            <person name="Taylor A."/>
            <person name="Grigoriev I.V."/>
            <person name="Nagy L.G."/>
            <person name="Martin F."/>
            <person name="Kauserud H."/>
        </authorList>
    </citation>
    <scope>NUCLEOTIDE SEQUENCE</scope>
    <source>
        <strain evidence="2">CBHHK002</strain>
    </source>
</reference>
<feature type="compositionally biased region" description="Basic and acidic residues" evidence="1">
    <location>
        <begin position="257"/>
        <end position="279"/>
    </location>
</feature>
<accession>A0AAD7A4X5</accession>
<organism evidence="2 3">
    <name type="scientific">Mycena albidolilacea</name>
    <dbReference type="NCBI Taxonomy" id="1033008"/>
    <lineage>
        <taxon>Eukaryota</taxon>
        <taxon>Fungi</taxon>
        <taxon>Dikarya</taxon>
        <taxon>Basidiomycota</taxon>
        <taxon>Agaricomycotina</taxon>
        <taxon>Agaricomycetes</taxon>
        <taxon>Agaricomycetidae</taxon>
        <taxon>Agaricales</taxon>
        <taxon>Marasmiineae</taxon>
        <taxon>Mycenaceae</taxon>
        <taxon>Mycena</taxon>
    </lineage>
</organism>
<sequence>MEVSIPKCEVCNDCGPDVILEASDGTRFGVSASNLHRFSGAFPTPGFVKADSTAYEVIILHETADVIRLMVQFIHPGARQPDIWRIENPWQLAEAVEKYMIFPAQGVVKARVRSLATEYPIQVFIYATRHGHDDLLPGVEKPIGLADYKSIEIPLQLLYAEPPWVIKAFHAFRERYRENALHMALKLRDPKEPRDRMRTHPNSAGTDICGWDKCWTLWSAVAGPPIRDSYVAQAIRTGCSRGPRREEWEGEADDERSEAKSSAHAAVEDEPGKSSPDARRMRRAHRILHLPWQLHPTSTTSYIDRTKNLQPTPPSARAAAPHRLYPSPLLPLSTGRSLGDQRPGPRTAMSTGVCA</sequence>